<evidence type="ECO:0000313" key="1">
    <source>
        <dbReference type="EMBL" id="CAD9084868.1"/>
    </source>
</evidence>
<dbReference type="AlphaFoldDB" id="A0A7S1PIQ5"/>
<proteinExistence type="predicted"/>
<accession>A0A7S1PIQ5</accession>
<organism evidence="1">
    <name type="scientific">Percolomonas cosmopolitus</name>
    <dbReference type="NCBI Taxonomy" id="63605"/>
    <lineage>
        <taxon>Eukaryota</taxon>
        <taxon>Discoba</taxon>
        <taxon>Heterolobosea</taxon>
        <taxon>Tetramitia</taxon>
        <taxon>Eutetramitia</taxon>
        <taxon>Percolomonadidae</taxon>
        <taxon>Percolomonas</taxon>
    </lineage>
</organism>
<gene>
    <name evidence="1" type="ORF">PCOS0759_LOCUS8122</name>
</gene>
<dbReference type="PANTHER" id="PTHR13060">
    <property type="entry name" value="SGT1 PROTEIN HSGT1 SUPPRESSOR OF GCR2"/>
    <property type="match status" value="1"/>
</dbReference>
<name>A0A7S1PIQ5_9EUKA</name>
<dbReference type="InterPro" id="IPR010770">
    <property type="entry name" value="Ecd"/>
</dbReference>
<dbReference type="EMBL" id="HBGD01009881">
    <property type="protein sequence ID" value="CAD9084868.1"/>
    <property type="molecule type" value="Transcribed_RNA"/>
</dbReference>
<dbReference type="GO" id="GO:0005634">
    <property type="term" value="C:nucleus"/>
    <property type="evidence" value="ECO:0007669"/>
    <property type="project" value="TreeGrafter"/>
</dbReference>
<dbReference type="PANTHER" id="PTHR13060:SF0">
    <property type="entry name" value="PROTEIN ECDYSONELESS HOMOLOG"/>
    <property type="match status" value="1"/>
</dbReference>
<sequence>MTDFLSFLQEKLGIADGMDMLPGEENILTFKLHTPNTFAHHRNTPKLLAHNGRLWHHLNGRANKYYWHFQTPQINFDTLQGHFSVEDDMSDEWFFVNQILKYTAEMDQDCVAELTDSDGEFLLIEGAVHLPEWAEPETIENRSFVYRGKLHIIPLDVAKIIESPEKGADILRANSSKTEASKKVQRAITKRITLSGVDKSTHTAKVVLPHKVAQVLKVDPRLLAMAVYAFVNRDEEIPELSTRFMSKEKTFDSVEMMIPFTRCLYAQLYHQAFSKQPIEAFKCDPKDPEFHANDVGMKIAMGMDLLYQDNPELWLINVLDLEKLMKETQFETDEAYKAFSEELKNLKYLHTEDDETERRELYLIMHHDLLSQTISVAKYIDQILTQPSVEAQTAEQLQIGLPEIKPDDSLNWMGDESELEQMMKHKLQQQMDDDERVDGNDLGEDEQMRRMAEFFAHGMQGFMGGESDMDGVDPEQMEDLMKHMQESGVIGDFFADGEDEDEGEHDEEMMNAFGMMDDELLNYPGLGDEREQLQNPEFFMQHLLRGHQAESDLGGVGPLNTMLAGMGMHLPASRFEEFNDEEEASGSDEEQI</sequence>
<reference evidence="1" key="1">
    <citation type="submission" date="2021-01" db="EMBL/GenBank/DDBJ databases">
        <authorList>
            <person name="Corre E."/>
            <person name="Pelletier E."/>
            <person name="Niang G."/>
            <person name="Scheremetjew M."/>
            <person name="Finn R."/>
            <person name="Kale V."/>
            <person name="Holt S."/>
            <person name="Cochrane G."/>
            <person name="Meng A."/>
            <person name="Brown T."/>
            <person name="Cohen L."/>
        </authorList>
    </citation>
    <scope>NUCLEOTIDE SEQUENCE</scope>
    <source>
        <strain evidence="1">WS</strain>
    </source>
</reference>
<dbReference type="Pfam" id="PF07093">
    <property type="entry name" value="SGT1"/>
    <property type="match status" value="1"/>
</dbReference>
<protein>
    <submittedName>
        <fullName evidence="1">Uncharacterized protein</fullName>
    </submittedName>
</protein>